<gene>
    <name evidence="1" type="ORF">J42TS3_13660</name>
</gene>
<dbReference type="PROSITE" id="PS51257">
    <property type="entry name" value="PROKAR_LIPOPROTEIN"/>
    <property type="match status" value="1"/>
</dbReference>
<proteinExistence type="predicted"/>
<evidence type="ECO:0008006" key="3">
    <source>
        <dbReference type="Google" id="ProtNLM"/>
    </source>
</evidence>
<dbReference type="EMBL" id="BOSL01000003">
    <property type="protein sequence ID" value="GIP52331.1"/>
    <property type="molecule type" value="Genomic_DNA"/>
</dbReference>
<accession>A0ABQ4M8L4</accession>
<evidence type="ECO:0000313" key="2">
    <source>
        <dbReference type="Proteomes" id="UP000679992"/>
    </source>
</evidence>
<organism evidence="1 2">
    <name type="scientific">Paenibacillus vini</name>
    <dbReference type="NCBI Taxonomy" id="1476024"/>
    <lineage>
        <taxon>Bacteria</taxon>
        <taxon>Bacillati</taxon>
        <taxon>Bacillota</taxon>
        <taxon>Bacilli</taxon>
        <taxon>Bacillales</taxon>
        <taxon>Paenibacillaceae</taxon>
        <taxon>Paenibacillus</taxon>
    </lineage>
</organism>
<name>A0ABQ4M8L4_9BACL</name>
<reference evidence="1 2" key="1">
    <citation type="submission" date="2021-03" db="EMBL/GenBank/DDBJ databases">
        <title>Antimicrobial resistance genes in bacteria isolated from Japanese honey, and their potential for conferring macrolide and lincosamide resistance in the American foulbrood pathogen Paenibacillus larvae.</title>
        <authorList>
            <person name="Okamoto M."/>
            <person name="Kumagai M."/>
            <person name="Kanamori H."/>
            <person name="Takamatsu D."/>
        </authorList>
    </citation>
    <scope>NUCLEOTIDE SEQUENCE [LARGE SCALE GENOMIC DNA]</scope>
    <source>
        <strain evidence="1 2">J42TS3</strain>
    </source>
</reference>
<dbReference type="RefSeq" id="WP_211021435.1">
    <property type="nucleotide sequence ID" value="NZ_BOSL01000003.1"/>
</dbReference>
<sequence>MRWWAIGLGSLLALTLTAGCSEGGKRMAKDELDMYNMKSYAEGNQRQLNSGTTLNTALLKALKAESSKRSIRLTHETYAEGLDGNISYSYFINGDARHFVIVHVYPSESDRVREIGEMYGAINGSTKAAAASETSVISEKGNAALVYASSGIQKSKYSEDIKAVFKSVLDGMNLQPNR</sequence>
<protein>
    <recommendedName>
        <fullName evidence="3">DUF4136 domain-containing protein</fullName>
    </recommendedName>
</protein>
<evidence type="ECO:0000313" key="1">
    <source>
        <dbReference type="EMBL" id="GIP52331.1"/>
    </source>
</evidence>
<dbReference type="Proteomes" id="UP000679992">
    <property type="component" value="Unassembled WGS sequence"/>
</dbReference>
<comment type="caution">
    <text evidence="1">The sequence shown here is derived from an EMBL/GenBank/DDBJ whole genome shotgun (WGS) entry which is preliminary data.</text>
</comment>
<keyword evidence="2" id="KW-1185">Reference proteome</keyword>